<dbReference type="EMBL" id="FCOK02000005">
    <property type="protein sequence ID" value="SAL20081.1"/>
    <property type="molecule type" value="Genomic_DNA"/>
</dbReference>
<feature type="transmembrane region" description="Helical" evidence="11">
    <location>
        <begin position="130"/>
        <end position="150"/>
    </location>
</feature>
<evidence type="ECO:0000256" key="10">
    <source>
        <dbReference type="ARBA" id="ARBA00039381"/>
    </source>
</evidence>
<evidence type="ECO:0000256" key="6">
    <source>
        <dbReference type="ARBA" id="ARBA00022692"/>
    </source>
</evidence>
<evidence type="ECO:0000313" key="12">
    <source>
        <dbReference type="EMBL" id="SAL20081.1"/>
    </source>
</evidence>
<sequence length="322" mass="33196">MSDTRVPSWNGLRNSYWLSAWVATAVVLIATTLFNAGRGGPSLGPLLTTALSFSTFTVLVSLGQMLVITSGPGNIDLSIPSVIALSGALSMGAMQSSNSLIALGILVALASGMAVGIVNFLLIRLLKIPPIIATMASALIVLSCAIAYGRGMRTAPPALLAKMLVARVDYVPVFSIFAMAVTLLVWLLLTRTIYGRALCAIGQNRNAARLAGVKTDFHVLLTYAISGALAGLTGCLIASYSGGNSLDQGNEYLLLTVAVVVIGGTSVAGGRASLGGIWGGALFMFLLVALLNTAGASAGLRTLLTGVIIVMVAALTERRQTR</sequence>
<keyword evidence="6 11" id="KW-0812">Transmembrane</keyword>
<dbReference type="AlphaFoldDB" id="A0A158FKE2"/>
<evidence type="ECO:0000256" key="8">
    <source>
        <dbReference type="ARBA" id="ARBA00023136"/>
    </source>
</evidence>
<gene>
    <name evidence="12" type="ORF">AWB69_01293</name>
</gene>
<keyword evidence="4" id="KW-1003">Cell membrane</keyword>
<feature type="transmembrane region" description="Helical" evidence="11">
    <location>
        <begin position="15"/>
        <end position="34"/>
    </location>
</feature>
<name>A0A158FKE2_9BURK</name>
<dbReference type="InterPro" id="IPR001851">
    <property type="entry name" value="ABC_transp_permease"/>
</dbReference>
<dbReference type="Proteomes" id="UP000054683">
    <property type="component" value="Unassembled WGS sequence"/>
</dbReference>
<dbReference type="CDD" id="cd06579">
    <property type="entry name" value="TM_PBP1_transp_AraH_like"/>
    <property type="match status" value="1"/>
</dbReference>
<evidence type="ECO:0000256" key="7">
    <source>
        <dbReference type="ARBA" id="ARBA00022989"/>
    </source>
</evidence>
<keyword evidence="8 11" id="KW-0472">Membrane</keyword>
<dbReference type="PANTHER" id="PTHR32196">
    <property type="entry name" value="ABC TRANSPORTER PERMEASE PROTEIN YPHD-RELATED-RELATED"/>
    <property type="match status" value="1"/>
</dbReference>
<dbReference type="GO" id="GO:0022857">
    <property type="term" value="F:transmembrane transporter activity"/>
    <property type="evidence" value="ECO:0007669"/>
    <property type="project" value="InterPro"/>
</dbReference>
<comment type="function">
    <text evidence="9">Part of the ABC transporter complex LsrABCD involved in autoinducer 2 (AI-2) import. Probably responsible for the translocation of the substrate across the membrane.</text>
</comment>
<evidence type="ECO:0000256" key="4">
    <source>
        <dbReference type="ARBA" id="ARBA00022475"/>
    </source>
</evidence>
<reference evidence="12 13" key="1">
    <citation type="submission" date="2016-01" db="EMBL/GenBank/DDBJ databases">
        <authorList>
            <person name="Oliw E.H."/>
        </authorList>
    </citation>
    <scope>NUCLEOTIDE SEQUENCE [LARGE SCALE GENOMIC DNA]</scope>
    <source>
        <strain evidence="12">LMG 27134</strain>
    </source>
</reference>
<feature type="transmembrane region" description="Helical" evidence="11">
    <location>
        <begin position="170"/>
        <end position="189"/>
    </location>
</feature>
<evidence type="ECO:0000256" key="2">
    <source>
        <dbReference type="ARBA" id="ARBA00011262"/>
    </source>
</evidence>
<protein>
    <recommendedName>
        <fullName evidence="10">Autoinducer 2 import system permease protein LsrD</fullName>
    </recommendedName>
</protein>
<feature type="transmembrane region" description="Helical" evidence="11">
    <location>
        <begin position="219"/>
        <end position="240"/>
    </location>
</feature>
<dbReference type="GO" id="GO:0005886">
    <property type="term" value="C:plasma membrane"/>
    <property type="evidence" value="ECO:0007669"/>
    <property type="project" value="UniProtKB-SubCell"/>
</dbReference>
<organism evidence="12 13">
    <name type="scientific">Caballeronia udeis</name>
    <dbReference type="NCBI Taxonomy" id="1232866"/>
    <lineage>
        <taxon>Bacteria</taxon>
        <taxon>Pseudomonadati</taxon>
        <taxon>Pseudomonadota</taxon>
        <taxon>Betaproteobacteria</taxon>
        <taxon>Burkholderiales</taxon>
        <taxon>Burkholderiaceae</taxon>
        <taxon>Caballeronia</taxon>
    </lineage>
</organism>
<evidence type="ECO:0000256" key="9">
    <source>
        <dbReference type="ARBA" id="ARBA00025439"/>
    </source>
</evidence>
<keyword evidence="7 11" id="KW-1133">Transmembrane helix</keyword>
<comment type="subcellular location">
    <subcellularLocation>
        <location evidence="1">Cell membrane</location>
        <topology evidence="1">Multi-pass membrane protein</topology>
    </subcellularLocation>
</comment>
<feature type="transmembrane region" description="Helical" evidence="11">
    <location>
        <begin position="252"/>
        <end position="269"/>
    </location>
</feature>
<comment type="subunit">
    <text evidence="2">The complex is composed of two ATP-binding proteins (LsrA), two transmembrane proteins (LsrC and LsrD) and a solute-binding protein (LsrB).</text>
</comment>
<evidence type="ECO:0000256" key="5">
    <source>
        <dbReference type="ARBA" id="ARBA00022519"/>
    </source>
</evidence>
<evidence type="ECO:0000313" key="13">
    <source>
        <dbReference type="Proteomes" id="UP000054683"/>
    </source>
</evidence>
<accession>A0A158FKE2</accession>
<dbReference type="RefSeq" id="WP_062083325.1">
    <property type="nucleotide sequence ID" value="NZ_FCOK02000005.1"/>
</dbReference>
<feature type="transmembrane region" description="Helical" evidence="11">
    <location>
        <begin position="276"/>
        <end position="292"/>
    </location>
</feature>
<dbReference type="PANTHER" id="PTHR32196:SF71">
    <property type="entry name" value="AUTOINDUCER 2 IMPORT SYSTEM PERMEASE PROTEIN LSRD"/>
    <property type="match status" value="1"/>
</dbReference>
<keyword evidence="3" id="KW-0813">Transport</keyword>
<feature type="transmembrane region" description="Helical" evidence="11">
    <location>
        <begin position="46"/>
        <end position="68"/>
    </location>
</feature>
<dbReference type="Pfam" id="PF02653">
    <property type="entry name" value="BPD_transp_2"/>
    <property type="match status" value="1"/>
</dbReference>
<feature type="transmembrane region" description="Helical" evidence="11">
    <location>
        <begin position="298"/>
        <end position="316"/>
    </location>
</feature>
<evidence type="ECO:0000256" key="1">
    <source>
        <dbReference type="ARBA" id="ARBA00004651"/>
    </source>
</evidence>
<evidence type="ECO:0000256" key="3">
    <source>
        <dbReference type="ARBA" id="ARBA00022448"/>
    </source>
</evidence>
<proteinExistence type="predicted"/>
<dbReference type="OrthoDB" id="5422926at2"/>
<keyword evidence="5" id="KW-0997">Cell inner membrane</keyword>
<feature type="transmembrane region" description="Helical" evidence="11">
    <location>
        <begin position="100"/>
        <end position="123"/>
    </location>
</feature>
<evidence type="ECO:0000256" key="11">
    <source>
        <dbReference type="SAM" id="Phobius"/>
    </source>
</evidence>